<dbReference type="Pfam" id="PF06761">
    <property type="entry name" value="IcmF-related"/>
    <property type="match status" value="1"/>
</dbReference>
<dbReference type="PANTHER" id="PTHR36153:SF1">
    <property type="entry name" value="TYPE VI SECRETION SYSTEM COMPONENT TSSM1"/>
    <property type="match status" value="1"/>
</dbReference>
<reference evidence="5 6" key="1">
    <citation type="submission" date="2020-07" db="EMBL/GenBank/DDBJ databases">
        <title>Taxonomic revisions and descriptions of new bacterial species based on genomic comparisons in the high-G+C-content subgroup of the family Alcaligenaceae.</title>
        <authorList>
            <person name="Szabo A."/>
            <person name="Felfoldi T."/>
        </authorList>
    </citation>
    <scope>NUCLEOTIDE SEQUENCE [LARGE SCALE GENOMIC DNA]</scope>
    <source>
        <strain evidence="5 6">DSM 25667</strain>
    </source>
</reference>
<keyword evidence="1" id="KW-1133">Transmembrane helix</keyword>
<feature type="domain" description="Type VI secretion system IcmF C-terminal" evidence="2">
    <location>
        <begin position="1082"/>
        <end position="1184"/>
    </location>
</feature>
<dbReference type="PANTHER" id="PTHR36153">
    <property type="entry name" value="INNER MEMBRANE PROTEIN-RELATED"/>
    <property type="match status" value="1"/>
</dbReference>
<name>A0A853H5N7_9BURK</name>
<keyword evidence="1" id="KW-0812">Transmembrane</keyword>
<dbReference type="RefSeq" id="WP_130040211.1">
    <property type="nucleotide sequence ID" value="NZ_JACCEV010000003.1"/>
</dbReference>
<dbReference type="Proteomes" id="UP000554144">
    <property type="component" value="Unassembled WGS sequence"/>
</dbReference>
<comment type="caution">
    <text evidence="5">The sequence shown here is derived from an EMBL/GenBank/DDBJ whole genome shotgun (WGS) entry which is preliminary data.</text>
</comment>
<dbReference type="AlphaFoldDB" id="A0A853H5N7"/>
<dbReference type="InterPro" id="IPR009612">
    <property type="entry name" value="IcmF-rel"/>
</dbReference>
<evidence type="ECO:0000259" key="3">
    <source>
        <dbReference type="Pfam" id="PF06761"/>
    </source>
</evidence>
<sequence>MSSLFSFLLSRGLWSFFGLLALALLIWVAGPLLAFGAVRPLESETVRITVIVAMFALYVLRLLWRKWREGRLNAQLLGQLRRPAKKVAAEEPGQSPEVKALSERFDEAIELLHKMRFDGKSSRLPLARFSRQHLYQLPWYVFIGAPGSGKTTALVNSGLNFPLADRFGKVALRGVGGTRNCDWWFTDDAVLLDTAGRYTTQESDPTGDEEEWKGFLKLLIRYRGRQPVNGVMLTVSIEDLLSSSDTERVQHAAVLRQRLQELREQLGIQFPVYVLVTKSDLMSGFNEYFSSCSREALKQVWGFTFPYARLQAEGFNLQESFNAEYDLLKQRLYAGLPDVMSAEPDESRRALAYLLPQQFAGLQPILGHFLSDVFATSRFESSLLPRGVYFTSGTQGGRTFDHVTGQLKRYLKIDGLSSVSSAAGGSANGNGRSYFLQNLLQKVIFSESGLAGRNMKWERRYRRLQWGGYAAVGACLLLLLIGWANSYRNNSQYLKTVQGRIPEVEALGREIKLDASGDVLGLLPYLDALQALPAGNGFETDDPPFSYGFGLYQGDKIQAAADGAYRVAQDQVLVPQVSQRIATALRAAPADDLEYSYEALRAYLMLYDAQRYNPDFMHTWLLSNMRTLLAEGYTRKQYGQLSGHLRRLVGSRVLTSPFAKDEALIARTRTSLDQHALSERAYSRLKRLLLNDQMPDTTFLDLGGPSAMSVFARVSGKPLNEGIPGLYSYKGYWERVDKQVGEVAANLRRDDRWVLGVDATQGEGAIPDEQLIADIRRLYLADYVRNWDMYLADLTLKPAQTLLQNIETARTLSSANSPLVQLIQSVARETTLLRDSESDERSLVDRAKDKVNSTQNSLERMFGSVVPGDPTRAVSSGERIEAMVDRHFSVYRNLSSAPQGGAAPIAATTDLINDLYVYLTASDAALRSASSLPTSSVVTQLQAEAGRLPKPVGGMLTQLSLHASNEVSDVERQQLGRVVSANLGVFCRQAIAGRYPFSSKSSRDVAPNDFARLFAPGAMMDDFFQKKLVNHVDMSGSRWRFKPGVDGEPGEKASYLDAFQRASIIRSVYFTATGTEPSYRVSIRPLHMDTDITQFIMNVDGQTVSYAHGPQVGTTVQWPGTRGSNQVSIELLPQVGVSGLSATGPWALNRLLDKASLKRGPSPEITIASFSIGGRKVVLELSANTVKSPFRLSEMQGFSCPGKG</sequence>
<keyword evidence="6" id="KW-1185">Reference proteome</keyword>
<dbReference type="InterPro" id="IPR025743">
    <property type="entry name" value="TssM1_N"/>
</dbReference>
<dbReference type="InterPro" id="IPR027417">
    <property type="entry name" value="P-loop_NTPase"/>
</dbReference>
<dbReference type="OrthoDB" id="9758229at2"/>
<dbReference type="InterPro" id="IPR053156">
    <property type="entry name" value="T6SS_TssM-like"/>
</dbReference>
<dbReference type="Gene3D" id="3.40.50.300">
    <property type="entry name" value="P-loop containing nucleotide triphosphate hydrolases"/>
    <property type="match status" value="1"/>
</dbReference>
<evidence type="ECO:0000259" key="4">
    <source>
        <dbReference type="Pfam" id="PF14331"/>
    </source>
</evidence>
<gene>
    <name evidence="5" type="primary">tssM</name>
    <name evidence="5" type="ORF">H0A62_12805</name>
</gene>
<dbReference type="Pfam" id="PF06744">
    <property type="entry name" value="IcmF_C"/>
    <property type="match status" value="1"/>
</dbReference>
<dbReference type="EMBL" id="JACCEV010000003">
    <property type="protein sequence ID" value="NYT86485.1"/>
    <property type="molecule type" value="Genomic_DNA"/>
</dbReference>
<accession>A0A853H5N7</accession>
<dbReference type="NCBIfam" id="TIGR03348">
    <property type="entry name" value="VI_IcmF"/>
    <property type="match status" value="1"/>
</dbReference>
<dbReference type="InterPro" id="IPR017731">
    <property type="entry name" value="TssM1-like"/>
</dbReference>
<proteinExistence type="predicted"/>
<organism evidence="5 6">
    <name type="scientific">Pollutimonas harenae</name>
    <dbReference type="NCBI Taxonomy" id="657015"/>
    <lineage>
        <taxon>Bacteria</taxon>
        <taxon>Pseudomonadati</taxon>
        <taxon>Pseudomonadota</taxon>
        <taxon>Betaproteobacteria</taxon>
        <taxon>Burkholderiales</taxon>
        <taxon>Alcaligenaceae</taxon>
        <taxon>Pollutimonas</taxon>
    </lineage>
</organism>
<evidence type="ECO:0000313" key="6">
    <source>
        <dbReference type="Proteomes" id="UP000554144"/>
    </source>
</evidence>
<protein>
    <submittedName>
        <fullName evidence="5">Type VI secretion system membrane subunit TssM</fullName>
    </submittedName>
</protein>
<evidence type="ECO:0000313" key="5">
    <source>
        <dbReference type="EMBL" id="NYT86485.1"/>
    </source>
</evidence>
<evidence type="ECO:0000259" key="2">
    <source>
        <dbReference type="Pfam" id="PF06744"/>
    </source>
</evidence>
<feature type="domain" description="IcmF-related" evidence="3">
    <location>
        <begin position="523"/>
        <end position="831"/>
    </location>
</feature>
<keyword evidence="1" id="KW-0472">Membrane</keyword>
<evidence type="ECO:0000256" key="1">
    <source>
        <dbReference type="SAM" id="Phobius"/>
    </source>
</evidence>
<dbReference type="Pfam" id="PF14331">
    <property type="entry name" value="IcmF-related_N"/>
    <property type="match status" value="1"/>
</dbReference>
<dbReference type="SUPFAM" id="SSF52540">
    <property type="entry name" value="P-loop containing nucleoside triphosphate hydrolases"/>
    <property type="match status" value="1"/>
</dbReference>
<dbReference type="InterPro" id="IPR010623">
    <property type="entry name" value="IcmF_C"/>
</dbReference>
<feature type="domain" description="Type VI secretion system component TssM1 N-terminal" evidence="4">
    <location>
        <begin position="207"/>
        <end position="471"/>
    </location>
</feature>
<feature type="transmembrane region" description="Helical" evidence="1">
    <location>
        <begin position="46"/>
        <end position="64"/>
    </location>
</feature>
<feature type="transmembrane region" description="Helical" evidence="1">
    <location>
        <begin position="466"/>
        <end position="484"/>
    </location>
</feature>